<reference evidence="2 3" key="1">
    <citation type="submission" date="2020-02" db="EMBL/GenBank/DDBJ databases">
        <title>Balneolaceae bacterium YR4-1, complete genome.</title>
        <authorList>
            <person name="Li Y."/>
            <person name="Wu S."/>
        </authorList>
    </citation>
    <scope>NUCLEOTIDE SEQUENCE [LARGE SCALE GENOMIC DNA]</scope>
    <source>
        <strain evidence="2 3">YR4-1</strain>
    </source>
</reference>
<feature type="chain" id="PRO_5026653663" description="Outer membrane protein beta-barrel domain-containing protein" evidence="1">
    <location>
        <begin position="25"/>
        <end position="246"/>
    </location>
</feature>
<feature type="signal peptide" evidence="1">
    <location>
        <begin position="1"/>
        <end position="24"/>
    </location>
</feature>
<evidence type="ECO:0000313" key="2">
    <source>
        <dbReference type="EMBL" id="NGP76497.1"/>
    </source>
</evidence>
<sequence length="246" mass="26465">MKFSLSTLTLLIALIFSTVSHLNAQNSTMDDVHLFQSYFRDAPIANGLYGEAVFNYSDFDFNQRMTLGGQGGYGLTDNIEIAAGIYYKSIDFGEPGTEASLADIPVYGRYNFLSDETKFSAGAYATLPVGDEIIAEGDLDFGVFAAVRHPASEQIVLTGTLGIDFLETGIDREASLNLGTGVIYSASDRASIVSELTIQSDIDYSAFSSGLDYRFGDNLRFRAGLQLGVDDAAPDYGITGGLLLTL</sequence>
<protein>
    <recommendedName>
        <fullName evidence="4">Outer membrane protein beta-barrel domain-containing protein</fullName>
    </recommendedName>
</protein>
<dbReference type="AlphaFoldDB" id="A0A6M1T183"/>
<keyword evidence="3" id="KW-1185">Reference proteome</keyword>
<evidence type="ECO:0000313" key="3">
    <source>
        <dbReference type="Proteomes" id="UP000473278"/>
    </source>
</evidence>
<keyword evidence="1" id="KW-0732">Signal</keyword>
<evidence type="ECO:0000256" key="1">
    <source>
        <dbReference type="SAM" id="SignalP"/>
    </source>
</evidence>
<dbReference type="Gene3D" id="2.40.160.20">
    <property type="match status" value="1"/>
</dbReference>
<dbReference type="EMBL" id="JAALLT010000002">
    <property type="protein sequence ID" value="NGP76497.1"/>
    <property type="molecule type" value="Genomic_DNA"/>
</dbReference>
<accession>A0A6M1T183</accession>
<dbReference type="Proteomes" id="UP000473278">
    <property type="component" value="Unassembled WGS sequence"/>
</dbReference>
<comment type="caution">
    <text evidence="2">The sequence shown here is derived from an EMBL/GenBank/DDBJ whole genome shotgun (WGS) entry which is preliminary data.</text>
</comment>
<name>A0A6M1T183_9BACT</name>
<evidence type="ECO:0008006" key="4">
    <source>
        <dbReference type="Google" id="ProtNLM"/>
    </source>
</evidence>
<proteinExistence type="predicted"/>
<gene>
    <name evidence="2" type="ORF">G3570_07625</name>
</gene>
<organism evidence="2 3">
    <name type="scientific">Halalkalibaculum roseum</name>
    <dbReference type="NCBI Taxonomy" id="2709311"/>
    <lineage>
        <taxon>Bacteria</taxon>
        <taxon>Pseudomonadati</taxon>
        <taxon>Balneolota</taxon>
        <taxon>Balneolia</taxon>
        <taxon>Balneolales</taxon>
        <taxon>Balneolaceae</taxon>
        <taxon>Halalkalibaculum</taxon>
    </lineage>
</organism>